<evidence type="ECO:0000313" key="1">
    <source>
        <dbReference type="EMBL" id="KAH7035453.1"/>
    </source>
</evidence>
<dbReference type="EMBL" id="JAGTJQ010000003">
    <property type="protein sequence ID" value="KAH7035453.1"/>
    <property type="molecule type" value="Genomic_DNA"/>
</dbReference>
<reference evidence="1" key="1">
    <citation type="journal article" date="2021" name="Nat. Commun.">
        <title>Genetic determinants of endophytism in the Arabidopsis root mycobiome.</title>
        <authorList>
            <person name="Mesny F."/>
            <person name="Miyauchi S."/>
            <person name="Thiergart T."/>
            <person name="Pickel B."/>
            <person name="Atanasova L."/>
            <person name="Karlsson M."/>
            <person name="Huettel B."/>
            <person name="Barry K.W."/>
            <person name="Haridas S."/>
            <person name="Chen C."/>
            <person name="Bauer D."/>
            <person name="Andreopoulos W."/>
            <person name="Pangilinan J."/>
            <person name="LaButti K."/>
            <person name="Riley R."/>
            <person name="Lipzen A."/>
            <person name="Clum A."/>
            <person name="Drula E."/>
            <person name="Henrissat B."/>
            <person name="Kohler A."/>
            <person name="Grigoriev I.V."/>
            <person name="Martin F.M."/>
            <person name="Hacquard S."/>
        </authorList>
    </citation>
    <scope>NUCLEOTIDE SEQUENCE</scope>
    <source>
        <strain evidence="1">MPI-CAGE-CH-0230</strain>
    </source>
</reference>
<protein>
    <submittedName>
        <fullName evidence="1">Uncharacterized protein</fullName>
    </submittedName>
</protein>
<gene>
    <name evidence="1" type="ORF">B0I36DRAFT_92820</name>
</gene>
<accession>A0A9P8YBI6</accession>
<proteinExistence type="predicted"/>
<dbReference type="GeneID" id="70193148"/>
<name>A0A9P8YBI6_9PEZI</name>
<sequence length="190" mass="21282">MLFLLCYICSRPPPLQELGCGVVSLYFALLRPFASTFLGPGLQQQHHHHHQHERTLVSFSVLGEGTDNLLCVCVCVCRLSFPTSLCFSSPGNSPRPVGWGHHFLCGLLELPPSFFFFSFFSFFASRFLLFPYLPFPSPVSQPATESLPHPSPPHTHGHVLALALASWLWLCLRLRFDISKQTLMRGGQLS</sequence>
<evidence type="ECO:0000313" key="2">
    <source>
        <dbReference type="Proteomes" id="UP000756346"/>
    </source>
</evidence>
<organism evidence="1 2">
    <name type="scientific">Microdochium trichocladiopsis</name>
    <dbReference type="NCBI Taxonomy" id="1682393"/>
    <lineage>
        <taxon>Eukaryota</taxon>
        <taxon>Fungi</taxon>
        <taxon>Dikarya</taxon>
        <taxon>Ascomycota</taxon>
        <taxon>Pezizomycotina</taxon>
        <taxon>Sordariomycetes</taxon>
        <taxon>Xylariomycetidae</taxon>
        <taxon>Xylariales</taxon>
        <taxon>Microdochiaceae</taxon>
        <taxon>Microdochium</taxon>
    </lineage>
</organism>
<dbReference type="RefSeq" id="XP_046015546.1">
    <property type="nucleotide sequence ID" value="XM_046163602.1"/>
</dbReference>
<dbReference type="AlphaFoldDB" id="A0A9P8YBI6"/>
<dbReference type="Proteomes" id="UP000756346">
    <property type="component" value="Unassembled WGS sequence"/>
</dbReference>
<comment type="caution">
    <text evidence="1">The sequence shown here is derived from an EMBL/GenBank/DDBJ whole genome shotgun (WGS) entry which is preliminary data.</text>
</comment>
<keyword evidence="2" id="KW-1185">Reference proteome</keyword>